<sequence length="90" mass="9787">MSSQARKRQIDVTGPVWPAFRPPAPLPRASPPPERTCCLLLPLTLTTWLTRPARLLKGSQKSLVDRWVGPASLNHCTGKGSTWTGDVEAG</sequence>
<reference evidence="2" key="2">
    <citation type="submission" date="2021-02" db="EMBL/GenBank/DDBJ databases">
        <authorList>
            <person name="Kimball J.A."/>
            <person name="Haas M.W."/>
            <person name="Macchietto M."/>
            <person name="Kono T."/>
            <person name="Duquette J."/>
            <person name="Shao M."/>
        </authorList>
    </citation>
    <scope>NUCLEOTIDE SEQUENCE</scope>
    <source>
        <tissue evidence="2">Fresh leaf tissue</tissue>
    </source>
</reference>
<dbReference type="Proteomes" id="UP000729402">
    <property type="component" value="Unassembled WGS sequence"/>
</dbReference>
<evidence type="ECO:0000313" key="2">
    <source>
        <dbReference type="EMBL" id="KAG8045285.1"/>
    </source>
</evidence>
<name>A0A8J5V0S6_ZIZPA</name>
<keyword evidence="3" id="KW-1185">Reference proteome</keyword>
<dbReference type="EMBL" id="JAAALK010000290">
    <property type="protein sequence ID" value="KAG8045285.1"/>
    <property type="molecule type" value="Genomic_DNA"/>
</dbReference>
<dbReference type="AlphaFoldDB" id="A0A8J5V0S6"/>
<evidence type="ECO:0000256" key="1">
    <source>
        <dbReference type="SAM" id="MobiDB-lite"/>
    </source>
</evidence>
<evidence type="ECO:0000313" key="3">
    <source>
        <dbReference type="Proteomes" id="UP000729402"/>
    </source>
</evidence>
<comment type="caution">
    <text evidence="2">The sequence shown here is derived from an EMBL/GenBank/DDBJ whole genome shotgun (WGS) entry which is preliminary data.</text>
</comment>
<accession>A0A8J5V0S6</accession>
<feature type="region of interest" description="Disordered" evidence="1">
    <location>
        <begin position="1"/>
        <end position="32"/>
    </location>
</feature>
<protein>
    <submittedName>
        <fullName evidence="2">Uncharacterized protein</fullName>
    </submittedName>
</protein>
<organism evidence="2 3">
    <name type="scientific">Zizania palustris</name>
    <name type="common">Northern wild rice</name>
    <dbReference type="NCBI Taxonomy" id="103762"/>
    <lineage>
        <taxon>Eukaryota</taxon>
        <taxon>Viridiplantae</taxon>
        <taxon>Streptophyta</taxon>
        <taxon>Embryophyta</taxon>
        <taxon>Tracheophyta</taxon>
        <taxon>Spermatophyta</taxon>
        <taxon>Magnoliopsida</taxon>
        <taxon>Liliopsida</taxon>
        <taxon>Poales</taxon>
        <taxon>Poaceae</taxon>
        <taxon>BOP clade</taxon>
        <taxon>Oryzoideae</taxon>
        <taxon>Oryzeae</taxon>
        <taxon>Zizaniinae</taxon>
        <taxon>Zizania</taxon>
    </lineage>
</organism>
<proteinExistence type="predicted"/>
<feature type="compositionally biased region" description="Pro residues" evidence="1">
    <location>
        <begin position="20"/>
        <end position="32"/>
    </location>
</feature>
<reference evidence="2" key="1">
    <citation type="journal article" date="2021" name="bioRxiv">
        <title>Whole Genome Assembly and Annotation of Northern Wild Rice, Zizania palustris L., Supports a Whole Genome Duplication in the Zizania Genus.</title>
        <authorList>
            <person name="Haas M."/>
            <person name="Kono T."/>
            <person name="Macchietto M."/>
            <person name="Millas R."/>
            <person name="McGilp L."/>
            <person name="Shao M."/>
            <person name="Duquette J."/>
            <person name="Hirsch C.N."/>
            <person name="Kimball J."/>
        </authorList>
    </citation>
    <scope>NUCLEOTIDE SEQUENCE</scope>
    <source>
        <tissue evidence="2">Fresh leaf tissue</tissue>
    </source>
</reference>
<gene>
    <name evidence="2" type="ORF">GUJ93_ZPchr0008g14132</name>
</gene>